<evidence type="ECO:0000256" key="6">
    <source>
        <dbReference type="ARBA" id="ARBA00022741"/>
    </source>
</evidence>
<feature type="binding site" evidence="11">
    <location>
        <begin position="12"/>
        <end position="19"/>
    </location>
    <ligand>
        <name>ATP</name>
        <dbReference type="ChEBI" id="CHEBI:30616"/>
    </ligand>
</feature>
<sequence length="209" mass="24439">MRERGILAVVSGFSGAGKGTLMKALMDRYDNYALSISVTTRQPREGEKDGREYFFITEEQFDEMVAQDRLIEYARYVHHSYGTPKDYVMRQLEEGKDVILEIEIQGALKVKERFPETLLAFVTPPSAEELKRRLVNRGTETEEVIEARMRRACEEAEQMDRYDYLLINDQLDACVEELHRLIQAQHGRMNLHRDFAERMKRELKEISGK</sequence>
<evidence type="ECO:0000256" key="5">
    <source>
        <dbReference type="ARBA" id="ARBA00022679"/>
    </source>
</evidence>
<evidence type="ECO:0000256" key="8">
    <source>
        <dbReference type="ARBA" id="ARBA00022840"/>
    </source>
</evidence>
<keyword evidence="8 11" id="KW-0067">ATP-binding</keyword>
<keyword evidence="6 11" id="KW-0547">Nucleotide-binding</keyword>
<comment type="caution">
    <text evidence="13">The sequence shown here is derived from an EMBL/GenBank/DDBJ whole genome shotgun (WGS) entry which is preliminary data.</text>
</comment>
<dbReference type="SUPFAM" id="SSF52540">
    <property type="entry name" value="P-loop containing nucleoside triphosphate hydrolases"/>
    <property type="match status" value="1"/>
</dbReference>
<dbReference type="Gene3D" id="3.30.63.10">
    <property type="entry name" value="Guanylate Kinase phosphate binding domain"/>
    <property type="match status" value="1"/>
</dbReference>
<keyword evidence="7 11" id="KW-0418">Kinase</keyword>
<dbReference type="PROSITE" id="PS00856">
    <property type="entry name" value="GUANYLATE_KINASE_1"/>
    <property type="match status" value="1"/>
</dbReference>
<dbReference type="HAMAP" id="MF_00328">
    <property type="entry name" value="Guanylate_kinase"/>
    <property type="match status" value="1"/>
</dbReference>
<dbReference type="Gene3D" id="3.40.50.300">
    <property type="entry name" value="P-loop containing nucleotide triphosphate hydrolases"/>
    <property type="match status" value="1"/>
</dbReference>
<dbReference type="SMART" id="SM00072">
    <property type="entry name" value="GuKc"/>
    <property type="match status" value="1"/>
</dbReference>
<feature type="domain" description="Guanylate kinase-like" evidence="12">
    <location>
        <begin position="5"/>
        <end position="183"/>
    </location>
</feature>
<dbReference type="NCBIfam" id="TIGR03263">
    <property type="entry name" value="guanyl_kin"/>
    <property type="match status" value="1"/>
</dbReference>
<dbReference type="GO" id="GO:0005829">
    <property type="term" value="C:cytosol"/>
    <property type="evidence" value="ECO:0007669"/>
    <property type="project" value="TreeGrafter"/>
</dbReference>
<evidence type="ECO:0000259" key="12">
    <source>
        <dbReference type="PROSITE" id="PS50052"/>
    </source>
</evidence>
<name>A0A9D1W3T9_9FIRM</name>
<dbReference type="InterPro" id="IPR020590">
    <property type="entry name" value="Guanylate_kinase_CS"/>
</dbReference>
<dbReference type="FunFam" id="3.30.63.10:FF:000002">
    <property type="entry name" value="Guanylate kinase 1"/>
    <property type="match status" value="1"/>
</dbReference>
<reference evidence="13" key="1">
    <citation type="journal article" date="2021" name="PeerJ">
        <title>Extensive microbial diversity within the chicken gut microbiome revealed by metagenomics and culture.</title>
        <authorList>
            <person name="Gilroy R."/>
            <person name="Ravi A."/>
            <person name="Getino M."/>
            <person name="Pursley I."/>
            <person name="Horton D.L."/>
            <person name="Alikhan N.F."/>
            <person name="Baker D."/>
            <person name="Gharbi K."/>
            <person name="Hall N."/>
            <person name="Watson M."/>
            <person name="Adriaenssens E.M."/>
            <person name="Foster-Nyarko E."/>
            <person name="Jarju S."/>
            <person name="Secka A."/>
            <person name="Antonio M."/>
            <person name="Oren A."/>
            <person name="Chaudhuri R.R."/>
            <person name="La Ragione R."/>
            <person name="Hildebrand F."/>
            <person name="Pallen M.J."/>
        </authorList>
    </citation>
    <scope>NUCLEOTIDE SEQUENCE</scope>
    <source>
        <strain evidence="13">ChiGjej4B4-12881</strain>
    </source>
</reference>
<evidence type="ECO:0000256" key="3">
    <source>
        <dbReference type="ARBA" id="ARBA00012961"/>
    </source>
</evidence>
<evidence type="ECO:0000256" key="4">
    <source>
        <dbReference type="ARBA" id="ARBA00016296"/>
    </source>
</evidence>
<dbReference type="GO" id="GO:0005524">
    <property type="term" value="F:ATP binding"/>
    <property type="evidence" value="ECO:0007669"/>
    <property type="project" value="UniProtKB-UniRule"/>
</dbReference>
<comment type="catalytic activity">
    <reaction evidence="10 11">
        <text>GMP + ATP = GDP + ADP</text>
        <dbReference type="Rhea" id="RHEA:20780"/>
        <dbReference type="ChEBI" id="CHEBI:30616"/>
        <dbReference type="ChEBI" id="CHEBI:58115"/>
        <dbReference type="ChEBI" id="CHEBI:58189"/>
        <dbReference type="ChEBI" id="CHEBI:456216"/>
        <dbReference type="EC" id="2.7.4.8"/>
    </reaction>
</comment>
<dbReference type="InterPro" id="IPR008144">
    <property type="entry name" value="Guanylate_kin-like_dom"/>
</dbReference>
<evidence type="ECO:0000256" key="1">
    <source>
        <dbReference type="ARBA" id="ARBA00003531"/>
    </source>
</evidence>
<dbReference type="PANTHER" id="PTHR23117">
    <property type="entry name" value="GUANYLATE KINASE-RELATED"/>
    <property type="match status" value="1"/>
</dbReference>
<evidence type="ECO:0000313" key="13">
    <source>
        <dbReference type="EMBL" id="HIX52079.1"/>
    </source>
</evidence>
<evidence type="ECO:0000256" key="2">
    <source>
        <dbReference type="ARBA" id="ARBA00005790"/>
    </source>
</evidence>
<dbReference type="InterPro" id="IPR027417">
    <property type="entry name" value="P-loop_NTPase"/>
</dbReference>
<keyword evidence="5 11" id="KW-0808">Transferase</keyword>
<dbReference type="InterPro" id="IPR008145">
    <property type="entry name" value="GK/Ca_channel_bsu"/>
</dbReference>
<dbReference type="InterPro" id="IPR017665">
    <property type="entry name" value="Guanylate_kinase"/>
</dbReference>
<dbReference type="Proteomes" id="UP000886780">
    <property type="component" value="Unassembled WGS sequence"/>
</dbReference>
<dbReference type="Pfam" id="PF00625">
    <property type="entry name" value="Guanylate_kin"/>
    <property type="match status" value="1"/>
</dbReference>
<gene>
    <name evidence="11 13" type="primary">gmk</name>
    <name evidence="13" type="ORF">IAA28_04670</name>
</gene>
<keyword evidence="11" id="KW-0963">Cytoplasm</keyword>
<dbReference type="PANTHER" id="PTHR23117:SF13">
    <property type="entry name" value="GUANYLATE KINASE"/>
    <property type="match status" value="1"/>
</dbReference>
<comment type="subcellular location">
    <subcellularLocation>
        <location evidence="11">Cytoplasm</location>
    </subcellularLocation>
</comment>
<evidence type="ECO:0000256" key="9">
    <source>
        <dbReference type="ARBA" id="ARBA00030128"/>
    </source>
</evidence>
<proteinExistence type="inferred from homology"/>
<evidence type="ECO:0000313" key="14">
    <source>
        <dbReference type="Proteomes" id="UP000886780"/>
    </source>
</evidence>
<accession>A0A9D1W3T9</accession>
<dbReference type="EC" id="2.7.4.8" evidence="3 11"/>
<protein>
    <recommendedName>
        <fullName evidence="4 11">Guanylate kinase</fullName>
        <ecNumber evidence="3 11">2.7.4.8</ecNumber>
    </recommendedName>
    <alternativeName>
        <fullName evidence="9 11">GMP kinase</fullName>
    </alternativeName>
</protein>
<dbReference type="EMBL" id="DXEU01000080">
    <property type="protein sequence ID" value="HIX52079.1"/>
    <property type="molecule type" value="Genomic_DNA"/>
</dbReference>
<dbReference type="AlphaFoldDB" id="A0A9D1W3T9"/>
<comment type="function">
    <text evidence="1 11">Essential for recycling GMP and indirectly, cGMP.</text>
</comment>
<dbReference type="PROSITE" id="PS50052">
    <property type="entry name" value="GUANYLATE_KINASE_2"/>
    <property type="match status" value="1"/>
</dbReference>
<evidence type="ECO:0000256" key="10">
    <source>
        <dbReference type="ARBA" id="ARBA00048594"/>
    </source>
</evidence>
<reference evidence="13" key="2">
    <citation type="submission" date="2021-04" db="EMBL/GenBank/DDBJ databases">
        <authorList>
            <person name="Gilroy R."/>
        </authorList>
    </citation>
    <scope>NUCLEOTIDE SEQUENCE</scope>
    <source>
        <strain evidence="13">ChiGjej4B4-12881</strain>
    </source>
</reference>
<dbReference type="CDD" id="cd00071">
    <property type="entry name" value="GMPK"/>
    <property type="match status" value="1"/>
</dbReference>
<organism evidence="13 14">
    <name type="scientific">Candidatus Lachnoclostridium stercoripullorum</name>
    <dbReference type="NCBI Taxonomy" id="2838635"/>
    <lineage>
        <taxon>Bacteria</taxon>
        <taxon>Bacillati</taxon>
        <taxon>Bacillota</taxon>
        <taxon>Clostridia</taxon>
        <taxon>Lachnospirales</taxon>
        <taxon>Lachnospiraceae</taxon>
    </lineage>
</organism>
<dbReference type="GO" id="GO:0004385">
    <property type="term" value="F:GMP kinase activity"/>
    <property type="evidence" value="ECO:0007669"/>
    <property type="project" value="UniProtKB-UniRule"/>
</dbReference>
<evidence type="ECO:0000256" key="7">
    <source>
        <dbReference type="ARBA" id="ARBA00022777"/>
    </source>
</evidence>
<evidence type="ECO:0000256" key="11">
    <source>
        <dbReference type="HAMAP-Rule" id="MF_00328"/>
    </source>
</evidence>
<comment type="similarity">
    <text evidence="2 11">Belongs to the guanylate kinase family.</text>
</comment>